<feature type="domain" description="Tyr recombinase" evidence="2">
    <location>
        <begin position="1"/>
        <end position="82"/>
    </location>
</feature>
<keyword evidence="1" id="KW-0233">DNA recombination</keyword>
<dbReference type="EMBL" id="RMVG01000003">
    <property type="protein sequence ID" value="RPE03015.1"/>
    <property type="molecule type" value="Genomic_DNA"/>
</dbReference>
<dbReference type="InterPro" id="IPR011010">
    <property type="entry name" value="DNA_brk_join_enz"/>
</dbReference>
<comment type="caution">
    <text evidence="3">The sequence shown here is derived from an EMBL/GenBank/DDBJ whole genome shotgun (WGS) entry which is preliminary data.</text>
</comment>
<name>A0A3N4P460_9GAMM</name>
<evidence type="ECO:0000313" key="3">
    <source>
        <dbReference type="EMBL" id="RPE03015.1"/>
    </source>
</evidence>
<organism evidence="3 4">
    <name type="scientific">Candidatus Pantoea deserta</name>
    <dbReference type="NCBI Taxonomy" id="1869313"/>
    <lineage>
        <taxon>Bacteria</taxon>
        <taxon>Pseudomonadati</taxon>
        <taxon>Pseudomonadota</taxon>
        <taxon>Gammaproteobacteria</taxon>
        <taxon>Enterobacterales</taxon>
        <taxon>Erwiniaceae</taxon>
        <taxon>Pantoea</taxon>
    </lineage>
</organism>
<dbReference type="SUPFAM" id="SSF56349">
    <property type="entry name" value="DNA breaking-rejoining enzymes"/>
    <property type="match status" value="1"/>
</dbReference>
<evidence type="ECO:0000259" key="2">
    <source>
        <dbReference type="PROSITE" id="PS51898"/>
    </source>
</evidence>
<dbReference type="OrthoDB" id="5391994at2"/>
<protein>
    <recommendedName>
        <fullName evidence="2">Tyr recombinase domain-containing protein</fullName>
    </recommendedName>
</protein>
<reference evidence="3 4" key="1">
    <citation type="submission" date="2018-11" db="EMBL/GenBank/DDBJ databases">
        <title>Whole genome sequencing of Pantoea sp. RIT388.</title>
        <authorList>
            <person name="Gan H.M."/>
            <person name="Hudson A.O."/>
        </authorList>
    </citation>
    <scope>NUCLEOTIDE SEQUENCE [LARGE SCALE GENOMIC DNA]</scope>
    <source>
        <strain evidence="3 4">RIT388</strain>
    </source>
</reference>
<proteinExistence type="predicted"/>
<evidence type="ECO:0000256" key="1">
    <source>
        <dbReference type="ARBA" id="ARBA00023172"/>
    </source>
</evidence>
<dbReference type="InterPro" id="IPR013762">
    <property type="entry name" value="Integrase-like_cat_sf"/>
</dbReference>
<dbReference type="AlphaFoldDB" id="A0A3N4P460"/>
<evidence type="ECO:0000313" key="4">
    <source>
        <dbReference type="Proteomes" id="UP000281332"/>
    </source>
</evidence>
<keyword evidence="4" id="KW-1185">Reference proteome</keyword>
<dbReference type="PROSITE" id="PS51898">
    <property type="entry name" value="TYR_RECOMBINASE"/>
    <property type="match status" value="1"/>
</dbReference>
<dbReference type="Proteomes" id="UP000281332">
    <property type="component" value="Unassembled WGS sequence"/>
</dbReference>
<dbReference type="GO" id="GO:0003677">
    <property type="term" value="F:DNA binding"/>
    <property type="evidence" value="ECO:0007669"/>
    <property type="project" value="InterPro"/>
</dbReference>
<sequence>MYEKKRRREALGQMWNNTFERAGLRHRKAYQFRYTFACWALLAGANPNYVAAQMGHSEAQMVYQVYGSWLKGTNEAQRSLLNVKLNEFVPSMPHTKAV</sequence>
<dbReference type="GO" id="GO:0015074">
    <property type="term" value="P:DNA integration"/>
    <property type="evidence" value="ECO:0007669"/>
    <property type="project" value="InterPro"/>
</dbReference>
<gene>
    <name evidence="3" type="ORF">BBB56_06345</name>
</gene>
<dbReference type="Gene3D" id="1.10.443.10">
    <property type="entry name" value="Intergrase catalytic core"/>
    <property type="match status" value="1"/>
</dbReference>
<accession>A0A3N4P460</accession>
<dbReference type="InterPro" id="IPR002104">
    <property type="entry name" value="Integrase_catalytic"/>
</dbReference>
<dbReference type="RefSeq" id="WP_123799894.1">
    <property type="nucleotide sequence ID" value="NZ_RMVG01000003.1"/>
</dbReference>
<dbReference type="GO" id="GO:0006310">
    <property type="term" value="P:DNA recombination"/>
    <property type="evidence" value="ECO:0007669"/>
    <property type="project" value="UniProtKB-KW"/>
</dbReference>